<dbReference type="Gene3D" id="1.20.120.330">
    <property type="entry name" value="Nucleotidyltransferases domain 2"/>
    <property type="match status" value="1"/>
</dbReference>
<evidence type="ECO:0008006" key="3">
    <source>
        <dbReference type="Google" id="ProtNLM"/>
    </source>
</evidence>
<comment type="caution">
    <text evidence="1">The sequence shown here is derived from an EMBL/GenBank/DDBJ whole genome shotgun (WGS) entry which is preliminary data.</text>
</comment>
<accession>A0A498BZJ1</accession>
<evidence type="ECO:0000313" key="2">
    <source>
        <dbReference type="Proteomes" id="UP000275461"/>
    </source>
</evidence>
<dbReference type="Proteomes" id="UP000275461">
    <property type="component" value="Unassembled WGS sequence"/>
</dbReference>
<protein>
    <recommendedName>
        <fullName evidence="3">Nucleotidyltransferase substrate binding protein (TIGR01987 family)</fullName>
    </recommendedName>
</protein>
<gene>
    <name evidence="1" type="ORF">DFR31_2262</name>
</gene>
<dbReference type="OrthoDB" id="13547at2"/>
<dbReference type="AlphaFoldDB" id="A0A498BZJ1"/>
<proteinExistence type="predicted"/>
<dbReference type="RefSeq" id="WP_121442774.1">
    <property type="nucleotide sequence ID" value="NZ_RCDA01000003.1"/>
</dbReference>
<dbReference type="SUPFAM" id="SSF81593">
    <property type="entry name" value="Nucleotidyltransferase substrate binding subunit/domain"/>
    <property type="match status" value="1"/>
</dbReference>
<name>A0A498BZJ1_9GAMM</name>
<reference evidence="1 2" key="1">
    <citation type="submission" date="2018-10" db="EMBL/GenBank/DDBJ databases">
        <title>Genomic Encyclopedia of Type Strains, Phase IV (KMG-IV): sequencing the most valuable type-strain genomes for metagenomic binning, comparative biology and taxonomic classification.</title>
        <authorList>
            <person name="Goeker M."/>
        </authorList>
    </citation>
    <scope>NUCLEOTIDE SEQUENCE [LARGE SCALE GENOMIC DNA]</scope>
    <source>
        <strain evidence="1 2">DSM 12769</strain>
    </source>
</reference>
<organism evidence="1 2">
    <name type="scientific">Alkalispirillum mobile</name>
    <dbReference type="NCBI Taxonomy" id="85925"/>
    <lineage>
        <taxon>Bacteria</taxon>
        <taxon>Pseudomonadati</taxon>
        <taxon>Pseudomonadota</taxon>
        <taxon>Gammaproteobacteria</taxon>
        <taxon>Chromatiales</taxon>
        <taxon>Ectothiorhodospiraceae</taxon>
        <taxon>Alkalispirillum</taxon>
    </lineage>
</organism>
<evidence type="ECO:0000313" key="1">
    <source>
        <dbReference type="EMBL" id="RLK48383.1"/>
    </source>
</evidence>
<sequence>MNDTSPELRRLAQLLDLVQKEDAHLLAVRGRLIPKGTIIDMPWLEATIADDIGADRLEAFSSRFSRMQDTVTDKLIPQLLVAAGEIPMAAIDNLNRAERLNFISSSDTWLEMRRLRNRLVHEYIDDLSEMLPALKKAYAFTDELHNTFKSIADYARSRLGIRV</sequence>
<keyword evidence="2" id="KW-1185">Reference proteome</keyword>
<dbReference type="EMBL" id="RCDA01000003">
    <property type="protein sequence ID" value="RLK48383.1"/>
    <property type="molecule type" value="Genomic_DNA"/>
</dbReference>